<protein>
    <submittedName>
        <fullName evidence="2">Uncharacterized protein</fullName>
    </submittedName>
</protein>
<dbReference type="Proteomes" id="UP000585474">
    <property type="component" value="Unassembled WGS sequence"/>
</dbReference>
<gene>
    <name evidence="2" type="ORF">Acr_28g0007530</name>
</gene>
<evidence type="ECO:0000313" key="3">
    <source>
        <dbReference type="Proteomes" id="UP000585474"/>
    </source>
</evidence>
<dbReference type="EMBL" id="BJWL01000028">
    <property type="protein sequence ID" value="GFZ20048.1"/>
    <property type="molecule type" value="Genomic_DNA"/>
</dbReference>
<sequence length="139" mass="14289">MISFHAIKLPEADLDDVDHGQHEEEAAHDGAQGGAQHPEPQNPKVDVGPEGLVSVLAVEEIDSELEALGDEGGEEEEAEGDDLEDEELLGGAEAGVAGEGILEAVLARGGQGKAHEDGDREEGVHVHQAVQGGHVDAGG</sequence>
<reference evidence="2 3" key="1">
    <citation type="submission" date="2019-07" db="EMBL/GenBank/DDBJ databases">
        <title>De Novo Assembly of kiwifruit Actinidia rufa.</title>
        <authorList>
            <person name="Sugita-Konishi S."/>
            <person name="Sato K."/>
            <person name="Mori E."/>
            <person name="Abe Y."/>
            <person name="Kisaki G."/>
            <person name="Hamano K."/>
            <person name="Suezawa K."/>
            <person name="Otani M."/>
            <person name="Fukuda T."/>
            <person name="Manabe T."/>
            <person name="Gomi K."/>
            <person name="Tabuchi M."/>
            <person name="Akimitsu K."/>
            <person name="Kataoka I."/>
        </authorList>
    </citation>
    <scope>NUCLEOTIDE SEQUENCE [LARGE SCALE GENOMIC DNA]</scope>
    <source>
        <strain evidence="3">cv. Fuchu</strain>
    </source>
</reference>
<feature type="region of interest" description="Disordered" evidence="1">
    <location>
        <begin position="1"/>
        <end position="48"/>
    </location>
</feature>
<feature type="compositionally biased region" description="Basic and acidic residues" evidence="1">
    <location>
        <begin position="17"/>
        <end position="28"/>
    </location>
</feature>
<comment type="caution">
    <text evidence="2">The sequence shown here is derived from an EMBL/GenBank/DDBJ whole genome shotgun (WGS) entry which is preliminary data.</text>
</comment>
<evidence type="ECO:0000313" key="2">
    <source>
        <dbReference type="EMBL" id="GFZ20048.1"/>
    </source>
</evidence>
<keyword evidence="3" id="KW-1185">Reference proteome</keyword>
<name>A0A7J0HAK0_9ERIC</name>
<evidence type="ECO:0000256" key="1">
    <source>
        <dbReference type="SAM" id="MobiDB-lite"/>
    </source>
</evidence>
<proteinExistence type="predicted"/>
<dbReference type="AlphaFoldDB" id="A0A7J0HAK0"/>
<organism evidence="2 3">
    <name type="scientific">Actinidia rufa</name>
    <dbReference type="NCBI Taxonomy" id="165716"/>
    <lineage>
        <taxon>Eukaryota</taxon>
        <taxon>Viridiplantae</taxon>
        <taxon>Streptophyta</taxon>
        <taxon>Embryophyta</taxon>
        <taxon>Tracheophyta</taxon>
        <taxon>Spermatophyta</taxon>
        <taxon>Magnoliopsida</taxon>
        <taxon>eudicotyledons</taxon>
        <taxon>Gunneridae</taxon>
        <taxon>Pentapetalae</taxon>
        <taxon>asterids</taxon>
        <taxon>Ericales</taxon>
        <taxon>Actinidiaceae</taxon>
        <taxon>Actinidia</taxon>
    </lineage>
</organism>
<feature type="region of interest" description="Disordered" evidence="1">
    <location>
        <begin position="65"/>
        <end position="84"/>
    </location>
</feature>
<accession>A0A7J0HAK0</accession>